<evidence type="ECO:0000256" key="1">
    <source>
        <dbReference type="ARBA" id="ARBA00004651"/>
    </source>
</evidence>
<dbReference type="Gene3D" id="1.20.1070.10">
    <property type="entry name" value="Rhodopsin 7-helix transmembrane proteins"/>
    <property type="match status" value="2"/>
</dbReference>
<keyword evidence="2" id="KW-1003">Cell membrane</keyword>
<dbReference type="EMBL" id="JAZGQO010000018">
    <property type="protein sequence ID" value="KAK6167653.1"/>
    <property type="molecule type" value="Genomic_DNA"/>
</dbReference>
<dbReference type="PROSITE" id="PS50262">
    <property type="entry name" value="G_PROTEIN_RECEP_F1_2"/>
    <property type="match status" value="1"/>
</dbReference>
<dbReference type="InterPro" id="IPR017452">
    <property type="entry name" value="GPCR_Rhodpsn_7TM"/>
</dbReference>
<dbReference type="GO" id="GO:0004930">
    <property type="term" value="F:G protein-coupled receptor activity"/>
    <property type="evidence" value="ECO:0007669"/>
    <property type="project" value="InterPro"/>
</dbReference>
<name>A0AAN8G869_PATCE</name>
<dbReference type="Pfam" id="PF00001">
    <property type="entry name" value="7tm_1"/>
    <property type="match status" value="1"/>
</dbReference>
<feature type="transmembrane region" description="Helical" evidence="8">
    <location>
        <begin position="405"/>
        <end position="424"/>
    </location>
</feature>
<evidence type="ECO:0000256" key="7">
    <source>
        <dbReference type="SAM" id="MobiDB-lite"/>
    </source>
</evidence>
<protein>
    <recommendedName>
        <fullName evidence="9">G-protein coupled receptors family 1 profile domain-containing protein</fullName>
    </recommendedName>
</protein>
<dbReference type="InterPro" id="IPR000276">
    <property type="entry name" value="GPCR_Rhodpsn"/>
</dbReference>
<gene>
    <name evidence="10" type="ORF">SNE40_021629</name>
</gene>
<evidence type="ECO:0000256" key="3">
    <source>
        <dbReference type="ARBA" id="ARBA00022692"/>
    </source>
</evidence>
<dbReference type="AlphaFoldDB" id="A0AAN8G869"/>
<feature type="transmembrane region" description="Helical" evidence="8">
    <location>
        <begin position="190"/>
        <end position="212"/>
    </location>
</feature>
<comment type="caution">
    <text evidence="10">The sequence shown here is derived from an EMBL/GenBank/DDBJ whole genome shotgun (WGS) entry which is preliminary data.</text>
</comment>
<feature type="transmembrane region" description="Helical" evidence="8">
    <location>
        <begin position="360"/>
        <end position="385"/>
    </location>
</feature>
<reference evidence="10 11" key="1">
    <citation type="submission" date="2024-01" db="EMBL/GenBank/DDBJ databases">
        <title>The genome of the rayed Mediterranean limpet Patella caerulea (Linnaeus, 1758).</title>
        <authorList>
            <person name="Anh-Thu Weber A."/>
            <person name="Halstead-Nussloch G."/>
        </authorList>
    </citation>
    <scope>NUCLEOTIDE SEQUENCE [LARGE SCALE GENOMIC DNA]</scope>
    <source>
        <strain evidence="10">AATW-2023a</strain>
        <tissue evidence="10">Whole specimen</tissue>
    </source>
</reference>
<evidence type="ECO:0000256" key="2">
    <source>
        <dbReference type="ARBA" id="ARBA00022475"/>
    </source>
</evidence>
<dbReference type="PRINTS" id="PR00237">
    <property type="entry name" value="GPCRRHODOPSN"/>
</dbReference>
<feature type="transmembrane region" description="Helical" evidence="8">
    <location>
        <begin position="98"/>
        <end position="119"/>
    </location>
</feature>
<feature type="transmembrane region" description="Helical" evidence="8">
    <location>
        <begin position="140"/>
        <end position="160"/>
    </location>
</feature>
<dbReference type="GO" id="GO:0032870">
    <property type="term" value="P:cellular response to hormone stimulus"/>
    <property type="evidence" value="ECO:0007669"/>
    <property type="project" value="TreeGrafter"/>
</dbReference>
<evidence type="ECO:0000259" key="9">
    <source>
        <dbReference type="PROSITE" id="PS50262"/>
    </source>
</evidence>
<keyword evidence="5 8" id="KW-0472">Membrane</keyword>
<feature type="transmembrane region" description="Helical" evidence="8">
    <location>
        <begin position="60"/>
        <end position="78"/>
    </location>
</feature>
<feature type="transmembrane region" description="Helical" evidence="8">
    <location>
        <begin position="27"/>
        <end position="48"/>
    </location>
</feature>
<feature type="compositionally biased region" description="Polar residues" evidence="7">
    <location>
        <begin position="332"/>
        <end position="343"/>
    </location>
</feature>
<keyword evidence="11" id="KW-1185">Reference proteome</keyword>
<dbReference type="SMART" id="SM01381">
    <property type="entry name" value="7TM_GPCR_Srsx"/>
    <property type="match status" value="1"/>
</dbReference>
<organism evidence="10 11">
    <name type="scientific">Patella caerulea</name>
    <name type="common">Rayed Mediterranean limpet</name>
    <dbReference type="NCBI Taxonomy" id="87958"/>
    <lineage>
        <taxon>Eukaryota</taxon>
        <taxon>Metazoa</taxon>
        <taxon>Spiralia</taxon>
        <taxon>Lophotrochozoa</taxon>
        <taxon>Mollusca</taxon>
        <taxon>Gastropoda</taxon>
        <taxon>Patellogastropoda</taxon>
        <taxon>Patelloidea</taxon>
        <taxon>Patellidae</taxon>
        <taxon>Patella</taxon>
    </lineage>
</organism>
<evidence type="ECO:0000313" key="11">
    <source>
        <dbReference type="Proteomes" id="UP001347796"/>
    </source>
</evidence>
<dbReference type="GO" id="GO:0005886">
    <property type="term" value="C:plasma membrane"/>
    <property type="evidence" value="ECO:0007669"/>
    <property type="project" value="UniProtKB-SubCell"/>
</dbReference>
<evidence type="ECO:0000313" key="10">
    <source>
        <dbReference type="EMBL" id="KAK6167653.1"/>
    </source>
</evidence>
<evidence type="ECO:0000256" key="8">
    <source>
        <dbReference type="SAM" id="Phobius"/>
    </source>
</evidence>
<evidence type="ECO:0000256" key="4">
    <source>
        <dbReference type="ARBA" id="ARBA00022989"/>
    </source>
</evidence>
<evidence type="ECO:0000256" key="6">
    <source>
        <dbReference type="ARBA" id="ARBA00023170"/>
    </source>
</evidence>
<keyword evidence="4 8" id="KW-1133">Transmembrane helix</keyword>
<evidence type="ECO:0000256" key="5">
    <source>
        <dbReference type="ARBA" id="ARBA00023136"/>
    </source>
</evidence>
<feature type="domain" description="G-protein coupled receptors family 1 profile" evidence="9">
    <location>
        <begin position="41"/>
        <end position="419"/>
    </location>
</feature>
<comment type="subcellular location">
    <subcellularLocation>
        <location evidence="1">Cell membrane</location>
        <topology evidence="1">Multi-pass membrane protein</topology>
    </subcellularLocation>
</comment>
<dbReference type="Proteomes" id="UP001347796">
    <property type="component" value="Unassembled WGS sequence"/>
</dbReference>
<dbReference type="GO" id="GO:0042277">
    <property type="term" value="F:peptide binding"/>
    <property type="evidence" value="ECO:0007669"/>
    <property type="project" value="TreeGrafter"/>
</dbReference>
<keyword evidence="6" id="KW-0675">Receptor</keyword>
<dbReference type="PANTHER" id="PTHR24241">
    <property type="entry name" value="NEUROPEPTIDE RECEPTOR-RELATED G-PROTEIN COUPLED RECEPTOR"/>
    <property type="match status" value="1"/>
</dbReference>
<dbReference type="CDD" id="cd00637">
    <property type="entry name" value="7tm_classA_rhodopsin-like"/>
    <property type="match status" value="1"/>
</dbReference>
<feature type="region of interest" description="Disordered" evidence="7">
    <location>
        <begin position="315"/>
        <end position="351"/>
    </location>
</feature>
<sequence length="449" mass="50060">MTSQMNSSNEELLRQLSDDNAMTLLPAILYVVILMVMGLLGNGLVCYVFARKPKPGTQNVMILCLAASDLLVCSVGMPTEIADMRFDYTFESEFACKLLRFVNILSTIWSDLTLVAIAVDRYIKVCKPFGRQMTVKEAKTAVLVSLLTAILLSWPTIFIFGTRSKDTGIPGLLGKDCSTSDAMKGTSYPLIYNSILFVCFILLTTVFIVLYTKIYRRMKRQKRIMDKARKSEACTEKSTNHANINRSNTFEVSTKQNQISTQTADLLIKNGASRENSKEDKSVAVEIRTHSLTSEVSVEEPTLIKMTSLGTADLQNSLSSIPSEPSDMSGVGAQQTKQEVKSSNKNRKERKLGAESRTTLIAFLVTTVFVLSYLPYLGMTFSSIFNKGYNHHLRGSSLAAYNLFLRSYFVNSAVNPIIYGLLNLQFSRAVKDMFKGLTCCRRSRIYDLG</sequence>
<proteinExistence type="predicted"/>
<keyword evidence="3 8" id="KW-0812">Transmembrane</keyword>
<dbReference type="SUPFAM" id="SSF81321">
    <property type="entry name" value="Family A G protein-coupled receptor-like"/>
    <property type="match status" value="1"/>
</dbReference>
<accession>A0AAN8G869</accession>
<dbReference type="PANTHER" id="PTHR24241:SF76">
    <property type="entry name" value="NEUROPEPTIDE SIFAMIDE RECEPTOR"/>
    <property type="match status" value="1"/>
</dbReference>